<gene>
    <name evidence="3" type="ORF">FOJ82_11320</name>
</gene>
<dbReference type="GO" id="GO:0033926">
    <property type="term" value="F:endo-alpha-N-acetylgalactosaminidase activity"/>
    <property type="evidence" value="ECO:0007669"/>
    <property type="project" value="InterPro"/>
</dbReference>
<dbReference type="GO" id="GO:0030246">
    <property type="term" value="F:carbohydrate binding"/>
    <property type="evidence" value="ECO:0007669"/>
    <property type="project" value="InterPro"/>
</dbReference>
<dbReference type="Pfam" id="PF18080">
    <property type="entry name" value="Gal_mutarotas_3"/>
    <property type="match status" value="1"/>
</dbReference>
<dbReference type="InterPro" id="IPR008979">
    <property type="entry name" value="Galactose-bd-like_sf"/>
</dbReference>
<dbReference type="Gene3D" id="2.60.120.1060">
    <property type="entry name" value="NPCBM/NEW2 domain"/>
    <property type="match status" value="1"/>
</dbReference>
<dbReference type="CDD" id="cd14244">
    <property type="entry name" value="GH_101_like"/>
    <property type="match status" value="1"/>
</dbReference>
<dbReference type="Pfam" id="PF21466">
    <property type="entry name" value="GH101_dom-5"/>
    <property type="match status" value="1"/>
</dbReference>
<dbReference type="Pfam" id="PF17974">
    <property type="entry name" value="GalBD_like"/>
    <property type="match status" value="1"/>
</dbReference>
<dbReference type="OrthoDB" id="3712938at2"/>
<evidence type="ECO:0000313" key="4">
    <source>
        <dbReference type="Proteomes" id="UP000317638"/>
    </source>
</evidence>
<name>A0A553JZF7_9ACTN</name>
<dbReference type="Proteomes" id="UP000317638">
    <property type="component" value="Unassembled WGS sequence"/>
</dbReference>
<dbReference type="Gene3D" id="2.60.120.260">
    <property type="entry name" value="Galactose-binding domain-like"/>
    <property type="match status" value="3"/>
</dbReference>
<dbReference type="Gene3D" id="2.70.98.10">
    <property type="match status" value="1"/>
</dbReference>
<organism evidence="3 4">
    <name type="scientific">Tessaracoccus rhinocerotis</name>
    <dbReference type="NCBI Taxonomy" id="1689449"/>
    <lineage>
        <taxon>Bacteria</taxon>
        <taxon>Bacillati</taxon>
        <taxon>Actinomycetota</taxon>
        <taxon>Actinomycetes</taxon>
        <taxon>Propionibacteriales</taxon>
        <taxon>Propionibacteriaceae</taxon>
        <taxon>Tessaracoccus</taxon>
    </lineage>
</organism>
<dbReference type="RefSeq" id="WP_143938588.1">
    <property type="nucleotide sequence ID" value="NZ_VKKG01000004.1"/>
</dbReference>
<dbReference type="Pfam" id="PF10633">
    <property type="entry name" value="NPCBM_assoc"/>
    <property type="match status" value="1"/>
</dbReference>
<feature type="region of interest" description="Disordered" evidence="1">
    <location>
        <begin position="1389"/>
        <end position="1482"/>
    </location>
</feature>
<dbReference type="InterPro" id="IPR018905">
    <property type="entry name" value="A-galactase_NEW3"/>
</dbReference>
<dbReference type="EMBL" id="VKKG01000004">
    <property type="protein sequence ID" value="TRY17848.1"/>
    <property type="molecule type" value="Genomic_DNA"/>
</dbReference>
<dbReference type="Pfam" id="PF08305">
    <property type="entry name" value="NPCBM"/>
    <property type="match status" value="1"/>
</dbReference>
<dbReference type="InterPro" id="IPR049314">
    <property type="entry name" value="GH101_dom-5"/>
</dbReference>
<sequence length="1610" mass="173723">MGQVRLLPRQSSNGSGRVNEYELYSATGDCTTATYDNLVAEGAFGGEVVDRAIERAIVLDEPVTADCLKIVYLSTWGGHVAGEETSRVERVGSLAELNVDTAVWEDGEPTDPTAPQPIEVVVPEGAVEITDGDLTVRLHPDFPQVVDYRLGGQQLAGRLGDALTSVLVNETQQPVAVAAPVVDGSTATYAITLPGIEGASFDAVVSVADGTLRFELANLVNPGDVIQRVRIPNHDLVTVGSADAAAQITGARMGVDRNANYDDFRNVASTPAGNVQGAWLAFANTATLAAAFDTNAVEDNRGPQSTSSRVAGDNNRMQHQIRLADDDVTKYGSVWAGTWTWRSQAVQDYTDVIGNEDNPFVEVKLTEDRNADSVVDWQDAAIAVRDIITFGNGADEVANEVIARIPFNIVSQATHPFLRTLDDTKRISLATDNLGQKALLKGYQAEGHDSAHPDYAGHYNTRAGGLEDLETLAQESVDFNTSYGVHVNVTESYSEADNFSEELLNMPPQKAWGWMNQSYYINSQKDLATGAVLDRFQEFWDERPENLNWLYLDVYYPDGWESQRFGQELQEQGWVVGSEWSDKLELGSVWSHWSQDENYGGASNKGIESDVIRFVYNSKRDTWNPDPLLGNSNVVEFEGWAGNLNYNRFIDNVWERNLPVKFLQQSDIVKWGEGRIDFENGASVTSEVTDINGTTIPTDRTITFDGATVFEDGAYLLPWSDGGEERLYHYNIGGGSTQWQLTDAWASQSSLTLFELTDTGREEVGEVVPVDGVITLEATDGIAYVLYPTSAVPAPVEPNWGEASGIEDPGFFSGTLDAYEATGDVSVVKTDRGNFQAEIGAGEGSLSQDLELAAGTYSAWAWVEVAEGRQREVTVSATGDVTPVGYAEGEAGSVVNSITASTVKNATASDEKRDLGFQRLRVTFTTDGGGVTLGVAAGQGDAVVSVDDLRVVEFIPAVDGEPTDETVFFEDFENIDTGYFPFVTGATNRGGDARTQLAELHAPYSQKGWWGVAIDNTVKEGEKLNDNVLDGEWSLMANNENSGEILKTAPGTIPFEAGRQYRISFDYQTTYADQYRVRVGHDVVRAGGNTTVDAISDVLGQQRDTATWSAEFSVAECGVPFIAVDKLPGPNTQHNMTIDNMRVEDIGASESGACFSGAISAPASAQAGGDITVTTTLSAYNDETTDVAHELDLPAGWTAEVVTAGETTLAFGESSVQTWQVSVPEDAEDATISFTGSATVDGQRAVFTGSAQVAVVGPLPEGEVYLSDMQDRVVGTPSNGWGPVEWDTGNGESGAGDGPALSIGGVVYPKGIGVHANSTIDFDLKGECTVFQAFVGVNDVQTRGTVQFAVYGDGSLIHQTDVLTGADDPVALELDITGVATLSLRVTDGGDGVGNDHGDWAMARVTCGDGGEPTDEPTVDPTPTGEPTVDPTPTDKPTEPTQKPTDKPTEPTQKPTDKPTEPTQKPTDKPSNGTPYIYTTPGYHEYNGRRWHTTCVPYSSTFRCNTEIWATQVTQDDGRFVQTNGWYFNNLTYLPIARSAWSSNPLGYTTTWTSDEGRNWYTECDTATTGGNGCRSYIRASVIQGTERPGGGHTYEWVTKWVFNNMVLFS</sequence>
<dbReference type="InterPro" id="IPR025706">
    <property type="entry name" value="Endoa_GalNAc"/>
</dbReference>
<keyword evidence="4" id="KW-1185">Reference proteome</keyword>
<evidence type="ECO:0000256" key="1">
    <source>
        <dbReference type="SAM" id="MobiDB-lite"/>
    </source>
</evidence>
<evidence type="ECO:0000259" key="2">
    <source>
        <dbReference type="SMART" id="SM00776"/>
    </source>
</evidence>
<dbReference type="InterPro" id="IPR035364">
    <property type="entry name" value="Beta_sandwich_GH101"/>
</dbReference>
<feature type="compositionally biased region" description="Low complexity" evidence="1">
    <location>
        <begin position="1419"/>
        <end position="1432"/>
    </location>
</feature>
<accession>A0A553JZF7</accession>
<proteinExistence type="predicted"/>
<dbReference type="Gene3D" id="3.20.20.80">
    <property type="entry name" value="Glycosidases"/>
    <property type="match status" value="1"/>
</dbReference>
<dbReference type="InterPro" id="IPR040633">
    <property type="entry name" value="Gal_mutarotas_3"/>
</dbReference>
<dbReference type="InterPro" id="IPR038637">
    <property type="entry name" value="NPCBM_sf"/>
</dbReference>
<dbReference type="SUPFAM" id="SSF49785">
    <property type="entry name" value="Galactose-binding domain-like"/>
    <property type="match status" value="1"/>
</dbReference>
<reference evidence="3 4" key="1">
    <citation type="submission" date="2019-07" db="EMBL/GenBank/DDBJ databases">
        <authorList>
            <person name="Zhou L.-Y."/>
        </authorList>
    </citation>
    <scope>NUCLEOTIDE SEQUENCE [LARGE SCALE GENOMIC DNA]</scope>
    <source>
        <strain evidence="3 4">YIM 101269</strain>
    </source>
</reference>
<dbReference type="Pfam" id="PF17451">
    <property type="entry name" value="Glyco_hyd_101C"/>
    <property type="match status" value="1"/>
</dbReference>
<dbReference type="InterPro" id="IPR013222">
    <property type="entry name" value="Glyco_hyd_98_carb-bd"/>
</dbReference>
<protein>
    <recommendedName>
        <fullName evidence="2">Glycosyl hydrolase family 98 putative carbohydrate-binding module domain-containing protein</fullName>
    </recommendedName>
</protein>
<comment type="caution">
    <text evidence="3">The sequence shown here is derived from an EMBL/GenBank/DDBJ whole genome shotgun (WGS) entry which is preliminary data.</text>
</comment>
<dbReference type="InterPro" id="IPR014718">
    <property type="entry name" value="GH-type_carb-bd"/>
</dbReference>
<feature type="compositionally biased region" description="Basic and acidic residues" evidence="1">
    <location>
        <begin position="1444"/>
        <end position="1460"/>
    </location>
</feature>
<dbReference type="InterPro" id="IPR040502">
    <property type="entry name" value="GH101_dom-6"/>
</dbReference>
<evidence type="ECO:0000313" key="3">
    <source>
        <dbReference type="EMBL" id="TRY17848.1"/>
    </source>
</evidence>
<feature type="domain" description="Glycosyl hydrolase family 98 putative carbohydrate-binding module" evidence="2">
    <location>
        <begin position="1260"/>
        <end position="1407"/>
    </location>
</feature>
<dbReference type="SMART" id="SM00776">
    <property type="entry name" value="NPCBM"/>
    <property type="match status" value="1"/>
</dbReference>
<dbReference type="Pfam" id="PF12905">
    <property type="entry name" value="Glyco_hydro_101"/>
    <property type="match status" value="1"/>
</dbReference>